<name>A0A388LDE9_CHABU</name>
<evidence type="ECO:0000313" key="2">
    <source>
        <dbReference type="EMBL" id="GBG80334.1"/>
    </source>
</evidence>
<evidence type="ECO:0000256" key="1">
    <source>
        <dbReference type="SAM" id="MobiDB-lite"/>
    </source>
</evidence>
<feature type="region of interest" description="Disordered" evidence="1">
    <location>
        <begin position="45"/>
        <end position="136"/>
    </location>
</feature>
<organism evidence="2 3">
    <name type="scientific">Chara braunii</name>
    <name type="common">Braun's stonewort</name>
    <dbReference type="NCBI Taxonomy" id="69332"/>
    <lineage>
        <taxon>Eukaryota</taxon>
        <taxon>Viridiplantae</taxon>
        <taxon>Streptophyta</taxon>
        <taxon>Charophyceae</taxon>
        <taxon>Charales</taxon>
        <taxon>Characeae</taxon>
        <taxon>Chara</taxon>
    </lineage>
</organism>
<proteinExistence type="predicted"/>
<reference evidence="2 3" key="1">
    <citation type="journal article" date="2018" name="Cell">
        <title>The Chara Genome: Secondary Complexity and Implications for Plant Terrestrialization.</title>
        <authorList>
            <person name="Nishiyama T."/>
            <person name="Sakayama H."/>
            <person name="Vries J.D."/>
            <person name="Buschmann H."/>
            <person name="Saint-Marcoux D."/>
            <person name="Ullrich K.K."/>
            <person name="Haas F.B."/>
            <person name="Vanderstraeten L."/>
            <person name="Becker D."/>
            <person name="Lang D."/>
            <person name="Vosolsobe S."/>
            <person name="Rombauts S."/>
            <person name="Wilhelmsson P.K.I."/>
            <person name="Janitza P."/>
            <person name="Kern R."/>
            <person name="Heyl A."/>
            <person name="Rumpler F."/>
            <person name="Villalobos L.I.A.C."/>
            <person name="Clay J.M."/>
            <person name="Skokan R."/>
            <person name="Toyoda A."/>
            <person name="Suzuki Y."/>
            <person name="Kagoshima H."/>
            <person name="Schijlen E."/>
            <person name="Tajeshwar N."/>
            <person name="Catarino B."/>
            <person name="Hetherington A.J."/>
            <person name="Saltykova A."/>
            <person name="Bonnot C."/>
            <person name="Breuninger H."/>
            <person name="Symeonidi A."/>
            <person name="Radhakrishnan G.V."/>
            <person name="Van Nieuwerburgh F."/>
            <person name="Deforce D."/>
            <person name="Chang C."/>
            <person name="Karol K.G."/>
            <person name="Hedrich R."/>
            <person name="Ulvskov P."/>
            <person name="Glockner G."/>
            <person name="Delwiche C.F."/>
            <person name="Petrasek J."/>
            <person name="Van de Peer Y."/>
            <person name="Friml J."/>
            <person name="Beilby M."/>
            <person name="Dolan L."/>
            <person name="Kohara Y."/>
            <person name="Sugano S."/>
            <person name="Fujiyama A."/>
            <person name="Delaux P.-M."/>
            <person name="Quint M."/>
            <person name="TheiBen G."/>
            <person name="Hagemann M."/>
            <person name="Harholt J."/>
            <person name="Dunand C."/>
            <person name="Zachgo S."/>
            <person name="Langdale J."/>
            <person name="Maumus F."/>
            <person name="Straeten D.V.D."/>
            <person name="Gould S.B."/>
            <person name="Rensing S.A."/>
        </authorList>
    </citation>
    <scope>NUCLEOTIDE SEQUENCE [LARGE SCALE GENOMIC DNA]</scope>
    <source>
        <strain evidence="2 3">S276</strain>
    </source>
</reference>
<sequence length="136" mass="14504">MELIPLDQAAVNIRSVGWINTPNARRSSLDEYSTKLGVSILRSKGVHKAGGPSTVDNHPTLESLADRSASDIRGRKIEVDNKGFDKADKGQHRQVEKSAPSASGGSLQRRPSLEKGDGPADADVSEMDKTLLGVVS</sequence>
<feature type="compositionally biased region" description="Basic and acidic residues" evidence="1">
    <location>
        <begin position="64"/>
        <end position="96"/>
    </location>
</feature>
<accession>A0A388LDE9</accession>
<gene>
    <name evidence="2" type="ORF">CBR_g30702</name>
</gene>
<dbReference type="Proteomes" id="UP000265515">
    <property type="component" value="Unassembled WGS sequence"/>
</dbReference>
<evidence type="ECO:0000313" key="3">
    <source>
        <dbReference type="Proteomes" id="UP000265515"/>
    </source>
</evidence>
<dbReference type="AlphaFoldDB" id="A0A388LDE9"/>
<dbReference type="EMBL" id="BFEA01000343">
    <property type="protein sequence ID" value="GBG80334.1"/>
    <property type="molecule type" value="Genomic_DNA"/>
</dbReference>
<protein>
    <submittedName>
        <fullName evidence="2">Uncharacterized protein</fullName>
    </submittedName>
</protein>
<comment type="caution">
    <text evidence="2">The sequence shown here is derived from an EMBL/GenBank/DDBJ whole genome shotgun (WGS) entry which is preliminary data.</text>
</comment>
<dbReference type="Gramene" id="GBG80334">
    <property type="protein sequence ID" value="GBG80334"/>
    <property type="gene ID" value="CBR_g30702"/>
</dbReference>
<keyword evidence="3" id="KW-1185">Reference proteome</keyword>